<organism evidence="7 8">
    <name type="scientific">Paractinoplanes aksuensis</name>
    <dbReference type="NCBI Taxonomy" id="2939490"/>
    <lineage>
        <taxon>Bacteria</taxon>
        <taxon>Bacillati</taxon>
        <taxon>Actinomycetota</taxon>
        <taxon>Actinomycetes</taxon>
        <taxon>Micromonosporales</taxon>
        <taxon>Micromonosporaceae</taxon>
        <taxon>Paractinoplanes</taxon>
    </lineage>
</organism>
<keyword evidence="7" id="KW-0032">Aminotransferase</keyword>
<dbReference type="InterPro" id="IPR015422">
    <property type="entry name" value="PyrdxlP-dep_Trfase_small"/>
</dbReference>
<keyword evidence="4" id="KW-0456">Lyase</keyword>
<evidence type="ECO:0000259" key="6">
    <source>
        <dbReference type="Pfam" id="PF00155"/>
    </source>
</evidence>
<dbReference type="Gene3D" id="3.90.1150.10">
    <property type="entry name" value="Aspartate Aminotransferase, domain 1"/>
    <property type="match status" value="1"/>
</dbReference>
<dbReference type="InterPro" id="IPR004839">
    <property type="entry name" value="Aminotransferase_I/II_large"/>
</dbReference>
<dbReference type="Pfam" id="PF00155">
    <property type="entry name" value="Aminotran_1_2"/>
    <property type="match status" value="1"/>
</dbReference>
<keyword evidence="7" id="KW-0808">Transferase</keyword>
<name>A0ABT1DWX1_9ACTN</name>
<dbReference type="PANTHER" id="PTHR43525">
    <property type="entry name" value="PROTEIN MALY"/>
    <property type="match status" value="1"/>
</dbReference>
<dbReference type="CDD" id="cd00609">
    <property type="entry name" value="AAT_like"/>
    <property type="match status" value="1"/>
</dbReference>
<evidence type="ECO:0000256" key="3">
    <source>
        <dbReference type="ARBA" id="ARBA00022898"/>
    </source>
</evidence>
<comment type="cofactor">
    <cofactor evidence="1">
        <name>pyridoxal 5'-phosphate</name>
        <dbReference type="ChEBI" id="CHEBI:597326"/>
    </cofactor>
</comment>
<comment type="similarity">
    <text evidence="5">Belongs to the class-II pyridoxal-phosphate-dependent aminotransferase family. MalY/PatB cystathionine beta-lyase subfamily.</text>
</comment>
<evidence type="ECO:0000256" key="5">
    <source>
        <dbReference type="ARBA" id="ARBA00037974"/>
    </source>
</evidence>
<dbReference type="SUPFAM" id="SSF53383">
    <property type="entry name" value="PLP-dependent transferases"/>
    <property type="match status" value="1"/>
</dbReference>
<evidence type="ECO:0000256" key="1">
    <source>
        <dbReference type="ARBA" id="ARBA00001933"/>
    </source>
</evidence>
<evidence type="ECO:0000313" key="7">
    <source>
        <dbReference type="EMBL" id="MCO8275053.1"/>
    </source>
</evidence>
<dbReference type="InterPro" id="IPR015424">
    <property type="entry name" value="PyrdxlP-dep_Trfase"/>
</dbReference>
<evidence type="ECO:0000256" key="4">
    <source>
        <dbReference type="ARBA" id="ARBA00023239"/>
    </source>
</evidence>
<reference evidence="7 8" key="1">
    <citation type="submission" date="2022-06" db="EMBL/GenBank/DDBJ databases">
        <title>New Species of the Genus Actinoplanes, ActinopZanes ferrugineus.</title>
        <authorList>
            <person name="Ding P."/>
        </authorList>
    </citation>
    <scope>NUCLEOTIDE SEQUENCE [LARGE SCALE GENOMIC DNA]</scope>
    <source>
        <strain evidence="7 8">TRM88003</strain>
    </source>
</reference>
<feature type="domain" description="Aminotransferase class I/classII large" evidence="6">
    <location>
        <begin position="34"/>
        <end position="372"/>
    </location>
</feature>
<dbReference type="EC" id="4.4.1.13" evidence="2"/>
<proteinExistence type="inferred from homology"/>
<dbReference type="RefSeq" id="WP_253241112.1">
    <property type="nucleotide sequence ID" value="NZ_JAMYJR010000033.1"/>
</dbReference>
<keyword evidence="8" id="KW-1185">Reference proteome</keyword>
<dbReference type="PANTHER" id="PTHR43525:SF2">
    <property type="entry name" value="CYSTATHIONINE BETA-LYASE-RELATED"/>
    <property type="match status" value="1"/>
</dbReference>
<dbReference type="Proteomes" id="UP001523369">
    <property type="component" value="Unassembled WGS sequence"/>
</dbReference>
<evidence type="ECO:0000256" key="2">
    <source>
        <dbReference type="ARBA" id="ARBA00012224"/>
    </source>
</evidence>
<comment type="caution">
    <text evidence="7">The sequence shown here is derived from an EMBL/GenBank/DDBJ whole genome shotgun (WGS) entry which is preliminary data.</text>
</comment>
<gene>
    <name evidence="7" type="ORF">M1L60_31190</name>
</gene>
<dbReference type="GO" id="GO:0008483">
    <property type="term" value="F:transaminase activity"/>
    <property type="evidence" value="ECO:0007669"/>
    <property type="project" value="UniProtKB-KW"/>
</dbReference>
<dbReference type="InterPro" id="IPR015421">
    <property type="entry name" value="PyrdxlP-dep_Trfase_major"/>
</dbReference>
<protein>
    <recommendedName>
        <fullName evidence="2">cysteine-S-conjugate beta-lyase</fullName>
        <ecNumber evidence="2">4.4.1.13</ecNumber>
    </recommendedName>
</protein>
<dbReference type="EMBL" id="JAMYJR010000033">
    <property type="protein sequence ID" value="MCO8275053.1"/>
    <property type="molecule type" value="Genomic_DNA"/>
</dbReference>
<sequence length="381" mass="40253">MTAELTVPALEDLRRRRSVKWRRFPADVLPLFVAEMDYLLAPPVAAVLAEAVTRGDVGYSTPGPELGRAFAGFAGRQWGWEPDPSQVTQVTDVGVGVVELLRRLVRPGDPVVISPPVYQPFFDWVPEAGGRVVEVPLAGTKLDLAALEVAFAAHPAAYVLCNPQNPVGRVHTADELAELVRLARLYRVPIISDEIHGALVLPGATFTPLLTVPGAAEVAVAVVSASKAFNLAGLKCAAIVSASPRMAGVVDSLVVEVTERTGHLGVLAAVAAFTEGDAWLGALVSTLAARRDQLASLLAARLPGVRWVPPEATYLAWLDASALGRDAEPCDRFLAEGRVALEPGPRYGAVGSGFVRLNFATSPEILSEAVNRMSGVTAAAR</sequence>
<evidence type="ECO:0000313" key="8">
    <source>
        <dbReference type="Proteomes" id="UP001523369"/>
    </source>
</evidence>
<dbReference type="InterPro" id="IPR051798">
    <property type="entry name" value="Class-II_PLP-Dep_Aminotrans"/>
</dbReference>
<dbReference type="Gene3D" id="3.40.640.10">
    <property type="entry name" value="Type I PLP-dependent aspartate aminotransferase-like (Major domain)"/>
    <property type="match status" value="1"/>
</dbReference>
<keyword evidence="3" id="KW-0663">Pyridoxal phosphate</keyword>
<accession>A0ABT1DWX1</accession>